<dbReference type="PANTHER" id="PTHR33164">
    <property type="entry name" value="TRANSCRIPTIONAL REGULATOR, MARR FAMILY"/>
    <property type="match status" value="1"/>
</dbReference>
<dbReference type="PANTHER" id="PTHR33164:SF43">
    <property type="entry name" value="HTH-TYPE TRANSCRIPTIONAL REPRESSOR YETL"/>
    <property type="match status" value="1"/>
</dbReference>
<dbReference type="EMBL" id="BAABAT010000027">
    <property type="protein sequence ID" value="GAA4257434.1"/>
    <property type="molecule type" value="Genomic_DNA"/>
</dbReference>
<evidence type="ECO:0000313" key="2">
    <source>
        <dbReference type="EMBL" id="GAA4257434.1"/>
    </source>
</evidence>
<sequence length="139" mass="15330">MEDESLSELFWSVARRLRHQSHETLQPLGITPGQARALSVLARHGTMRPSELSEHLKIAPRSTTEVVDGLEERGLVERLPDPADRRATLVELTDTGSTVAEKIRAERGAQGERFFAALSPGDRAELARILAELRVSEGP</sequence>
<protein>
    <recommendedName>
        <fullName evidence="1">HTH marR-type domain-containing protein</fullName>
    </recommendedName>
</protein>
<accession>A0ABP8DK41</accession>
<dbReference type="InterPro" id="IPR039422">
    <property type="entry name" value="MarR/SlyA-like"/>
</dbReference>
<dbReference type="InterPro" id="IPR036390">
    <property type="entry name" value="WH_DNA-bd_sf"/>
</dbReference>
<proteinExistence type="predicted"/>
<comment type="caution">
    <text evidence="2">The sequence shown here is derived from an EMBL/GenBank/DDBJ whole genome shotgun (WGS) entry which is preliminary data.</text>
</comment>
<dbReference type="Pfam" id="PF01047">
    <property type="entry name" value="MarR"/>
    <property type="match status" value="1"/>
</dbReference>
<reference evidence="3" key="1">
    <citation type="journal article" date="2019" name="Int. J. Syst. Evol. Microbiol.">
        <title>The Global Catalogue of Microorganisms (GCM) 10K type strain sequencing project: providing services to taxonomists for standard genome sequencing and annotation.</title>
        <authorList>
            <consortium name="The Broad Institute Genomics Platform"/>
            <consortium name="The Broad Institute Genome Sequencing Center for Infectious Disease"/>
            <person name="Wu L."/>
            <person name="Ma J."/>
        </authorList>
    </citation>
    <scope>NUCLEOTIDE SEQUENCE [LARGE SCALE GENOMIC DNA]</scope>
    <source>
        <strain evidence="3">JCM 17441</strain>
    </source>
</reference>
<gene>
    <name evidence="2" type="ORF">GCM10022255_074160</name>
</gene>
<dbReference type="RefSeq" id="WP_345134403.1">
    <property type="nucleotide sequence ID" value="NZ_BAABAT010000027.1"/>
</dbReference>
<evidence type="ECO:0000313" key="3">
    <source>
        <dbReference type="Proteomes" id="UP001500620"/>
    </source>
</evidence>
<dbReference type="Gene3D" id="1.10.10.10">
    <property type="entry name" value="Winged helix-like DNA-binding domain superfamily/Winged helix DNA-binding domain"/>
    <property type="match status" value="1"/>
</dbReference>
<name>A0ABP8DK41_9ACTN</name>
<keyword evidence="3" id="KW-1185">Reference proteome</keyword>
<dbReference type="Proteomes" id="UP001500620">
    <property type="component" value="Unassembled WGS sequence"/>
</dbReference>
<dbReference type="InterPro" id="IPR036388">
    <property type="entry name" value="WH-like_DNA-bd_sf"/>
</dbReference>
<evidence type="ECO:0000259" key="1">
    <source>
        <dbReference type="PROSITE" id="PS50995"/>
    </source>
</evidence>
<dbReference type="SUPFAM" id="SSF46785">
    <property type="entry name" value="Winged helix' DNA-binding domain"/>
    <property type="match status" value="1"/>
</dbReference>
<organism evidence="2 3">
    <name type="scientific">Dactylosporangium darangshiense</name>
    <dbReference type="NCBI Taxonomy" id="579108"/>
    <lineage>
        <taxon>Bacteria</taxon>
        <taxon>Bacillati</taxon>
        <taxon>Actinomycetota</taxon>
        <taxon>Actinomycetes</taxon>
        <taxon>Micromonosporales</taxon>
        <taxon>Micromonosporaceae</taxon>
        <taxon>Dactylosporangium</taxon>
    </lineage>
</organism>
<dbReference type="PRINTS" id="PR00598">
    <property type="entry name" value="HTHMARR"/>
</dbReference>
<dbReference type="PROSITE" id="PS50995">
    <property type="entry name" value="HTH_MARR_2"/>
    <property type="match status" value="1"/>
</dbReference>
<dbReference type="InterPro" id="IPR000835">
    <property type="entry name" value="HTH_MarR-typ"/>
</dbReference>
<dbReference type="SMART" id="SM00347">
    <property type="entry name" value="HTH_MARR"/>
    <property type="match status" value="1"/>
</dbReference>
<feature type="domain" description="HTH marR-type" evidence="1">
    <location>
        <begin position="3"/>
        <end position="135"/>
    </location>
</feature>